<proteinExistence type="inferred from homology"/>
<dbReference type="InterPro" id="IPR011611">
    <property type="entry name" value="PfkB_dom"/>
</dbReference>
<keyword evidence="2" id="KW-0808">Transferase</keyword>
<dbReference type="SUPFAM" id="SSF53613">
    <property type="entry name" value="Ribokinase-like"/>
    <property type="match status" value="1"/>
</dbReference>
<evidence type="ECO:0000256" key="1">
    <source>
        <dbReference type="ARBA" id="ARBA00010688"/>
    </source>
</evidence>
<evidence type="ECO:0000313" key="5">
    <source>
        <dbReference type="EMBL" id="XCC61236.1"/>
    </source>
</evidence>
<dbReference type="PANTHER" id="PTHR43085:SF57">
    <property type="entry name" value="CARBOHYDRATE KINASE PFKB DOMAIN-CONTAINING PROTEIN"/>
    <property type="match status" value="1"/>
</dbReference>
<dbReference type="RefSeq" id="WP_353422789.1">
    <property type="nucleotide sequence ID" value="NZ_CP117826.1"/>
</dbReference>
<dbReference type="GO" id="GO:0016301">
    <property type="term" value="F:kinase activity"/>
    <property type="evidence" value="ECO:0007669"/>
    <property type="project" value="UniProtKB-KW"/>
</dbReference>
<keyword evidence="3 5" id="KW-0418">Kinase</keyword>
<gene>
    <name evidence="5" type="ORF">PUP29_06750</name>
</gene>
<organism evidence="5">
    <name type="scientific">Christensenella massiliensis</name>
    <dbReference type="NCBI Taxonomy" id="1805714"/>
    <lineage>
        <taxon>Bacteria</taxon>
        <taxon>Bacillati</taxon>
        <taxon>Bacillota</taxon>
        <taxon>Clostridia</taxon>
        <taxon>Christensenellales</taxon>
        <taxon>Christensenellaceae</taxon>
        <taxon>Christensenella</taxon>
    </lineage>
</organism>
<reference evidence="5" key="1">
    <citation type="submission" date="2023-02" db="EMBL/GenBank/DDBJ databases">
        <title>Gut commensal Christensenella minuta modulates host metabolism via a new class of secondary bile acids.</title>
        <authorList>
            <person name="Liu C."/>
        </authorList>
    </citation>
    <scope>NUCLEOTIDE SEQUENCE</scope>
    <source>
        <strain evidence="5">CA70</strain>
    </source>
</reference>
<dbReference type="AlphaFoldDB" id="A0AAU8A5B9"/>
<dbReference type="PANTHER" id="PTHR43085">
    <property type="entry name" value="HEXOKINASE FAMILY MEMBER"/>
    <property type="match status" value="1"/>
</dbReference>
<accession>A0AAU8A5B9</accession>
<name>A0AAU8A5B9_9FIRM</name>
<dbReference type="EMBL" id="CP117826">
    <property type="protein sequence ID" value="XCC61236.1"/>
    <property type="molecule type" value="Genomic_DNA"/>
</dbReference>
<comment type="similarity">
    <text evidence="1">Belongs to the carbohydrate kinase PfkB family.</text>
</comment>
<dbReference type="InterPro" id="IPR050306">
    <property type="entry name" value="PfkB_Carbo_kinase"/>
</dbReference>
<evidence type="ECO:0000256" key="3">
    <source>
        <dbReference type="ARBA" id="ARBA00022777"/>
    </source>
</evidence>
<dbReference type="Gene3D" id="3.40.1190.20">
    <property type="match status" value="1"/>
</dbReference>
<sequence length="399" mass="44365">MKNETYDVVVAGSICIDMTPEFKKLQEKTMQEIFIPGKNKAMNKMVISTGGPVSNTGLGLIRLGVPTKLMGKVGDDFLGKGVLSLLEEYDAADSMTVVPGEETSYTVVIVPEGFDRIFLHAAGANDTFTSDDIDYDIVKRARVFHMGYPTTMKKMYENDGEELIRTYRRVKELGVTTSLDMSLPDPNAENGKMDWDSVLKRLLPYVDIYLPSAEETMYMIARGEFNRLKETAGTHDMLENLDINVISRLGQQLLSYGAKIVALKCGVKGFYLATAGKETLAKMGTAVPEQLDNWADRELHEPSFKVKVMAATGSGDSSIAGFYASYLRGQTIEEAIKTACCTGGQNVQVMDAVSGIKTFEETERLMHEWEKNDLAVTGDYWTYLPDRQVWAGKKDRLHE</sequence>
<dbReference type="Pfam" id="PF00294">
    <property type="entry name" value="PfkB"/>
    <property type="match status" value="1"/>
</dbReference>
<protein>
    <submittedName>
        <fullName evidence="5">Carbohydrate kinase family protein</fullName>
    </submittedName>
</protein>
<evidence type="ECO:0000259" key="4">
    <source>
        <dbReference type="Pfam" id="PF00294"/>
    </source>
</evidence>
<dbReference type="InterPro" id="IPR029056">
    <property type="entry name" value="Ribokinase-like"/>
</dbReference>
<feature type="domain" description="Carbohydrate kinase PfkB" evidence="4">
    <location>
        <begin position="8"/>
        <end position="354"/>
    </location>
</feature>
<evidence type="ECO:0000256" key="2">
    <source>
        <dbReference type="ARBA" id="ARBA00022679"/>
    </source>
</evidence>